<gene>
    <name evidence="3" type="ORF">J3Q64DRAFT_1716739</name>
</gene>
<dbReference type="InterPro" id="IPR058580">
    <property type="entry name" value="DUF2828"/>
</dbReference>
<dbReference type="PANTHER" id="PTHR31373:SF27">
    <property type="entry name" value="TROVE DOMAIN-CONTAINING PROTEIN"/>
    <property type="match status" value="1"/>
</dbReference>
<dbReference type="Pfam" id="PF11443">
    <property type="entry name" value="DUF2828"/>
    <property type="match status" value="1"/>
</dbReference>
<evidence type="ECO:0000313" key="3">
    <source>
        <dbReference type="EMBL" id="KAL0098121.1"/>
    </source>
</evidence>
<proteinExistence type="predicted"/>
<dbReference type="SUPFAM" id="SSF53300">
    <property type="entry name" value="vWA-like"/>
    <property type="match status" value="1"/>
</dbReference>
<evidence type="ECO:0000259" key="2">
    <source>
        <dbReference type="Pfam" id="PF25043"/>
    </source>
</evidence>
<sequence length="790" mass="89461">MSFATFPTYLPFFASLHDPVLLSKDINELSDVPSDEVAAGMKDLAIATPQPFMDSLLATTNLTRTTNGALAHVSTLDSCLDLHYQLGGEDWNLETMFNLLEQAWSQDPLCTLRIIFSARSIHRGNAAKEKFYLAFGWLITHHPQTALANLPVLTNGTVFVPHVSKKDSSAKKDGWDIVEERPEEKKKHLKGQSKSHGYWKDLSNLLSIYATGEINGPVLSGKYKALYQVRPEFSYPKFKDRRANLKAIWESYRTMTPEEAAISRAKRAKEVEEAQKASTEKARQERRQARKFRQERVISFLENDPKYRALHFSVARQFAEQLKKDYETLQDLKDEPKRYKYAISDKLSLAAKWAPTLQRSHDRNTLLATSISELLFPPETYQKEGESREYYLNKVRELYRKQYLGPLREALQVTERKMQAGQWDAIDFSHVPSVCMQNNSGRFFKHTPEKFTEYIEQVALGNKSISGATLSPHELAKRAYYTCNKSDPFEEKLPSFLKGIADPEVLEKAKAVERSMLNSQWNTLVQSIRNVAGDGNANLGSSIAICDLSGSMYGKFSNGVVPIWCSIGLSLILATLAAPPFDGAIITFSEEPTVVKIDHSKTFVDQISDLMAAPMGYSTNFEAIFVDLLLPMAKKNKISQKDMVKRLFVFSDMQFDETEDRTKYNTMYQTIEEKYKEAGYDVPELVWWNLGGTKEDPIKQMWYHNSVLGWSDDDNDEEVATPLPVTADVKGCTMVCGFSASILKNFIEGEEDVDGEEALEGKEKKEPTTPVENMLKHVSHKSFSSLVVID</sequence>
<dbReference type="Proteomes" id="UP001448207">
    <property type="component" value="Unassembled WGS sequence"/>
</dbReference>
<evidence type="ECO:0000313" key="4">
    <source>
        <dbReference type="Proteomes" id="UP001448207"/>
    </source>
</evidence>
<keyword evidence="4" id="KW-1185">Reference proteome</keyword>
<reference evidence="3 4" key="1">
    <citation type="submission" date="2024-04" db="EMBL/GenBank/DDBJ databases">
        <title>Symmetric and asymmetric DNA N6-adenine methylation regulates different biological responses in Mucorales.</title>
        <authorList>
            <consortium name="Lawrence Berkeley National Laboratory"/>
            <person name="Lax C."/>
            <person name="Mondo S.J."/>
            <person name="Osorio-Concepcion M."/>
            <person name="Muszewska A."/>
            <person name="Corrochano-Luque M."/>
            <person name="Gutierrez G."/>
            <person name="Riley R."/>
            <person name="Lipzen A."/>
            <person name="Guo J."/>
            <person name="Hundley H."/>
            <person name="Amirebrahimi M."/>
            <person name="Ng V."/>
            <person name="Lorenzo-Gutierrez D."/>
            <person name="Binder U."/>
            <person name="Yang J."/>
            <person name="Song Y."/>
            <person name="Canovas D."/>
            <person name="Navarro E."/>
            <person name="Freitag M."/>
            <person name="Gabaldon T."/>
            <person name="Grigoriev I.V."/>
            <person name="Corrochano L.M."/>
            <person name="Nicolas F.E."/>
            <person name="Garre V."/>
        </authorList>
    </citation>
    <scope>NUCLEOTIDE SEQUENCE [LARGE SCALE GENOMIC DNA]</scope>
    <source>
        <strain evidence="3 4">L51</strain>
    </source>
</reference>
<evidence type="ECO:0008006" key="5">
    <source>
        <dbReference type="Google" id="ProtNLM"/>
    </source>
</evidence>
<name>A0ABR3BHC8_PHYBL</name>
<dbReference type="InterPro" id="IPR011205">
    <property type="entry name" value="UCP015417_vWA"/>
</dbReference>
<dbReference type="PIRSF" id="PIRSF015417">
    <property type="entry name" value="T31B5_30_vWA"/>
    <property type="match status" value="1"/>
</dbReference>
<dbReference type="InterPro" id="IPR036465">
    <property type="entry name" value="vWFA_dom_sf"/>
</dbReference>
<protein>
    <recommendedName>
        <fullName evidence="5">DUF2828 domain-containing protein</fullName>
    </recommendedName>
</protein>
<organism evidence="3 4">
    <name type="scientific">Phycomyces blakesleeanus</name>
    <dbReference type="NCBI Taxonomy" id="4837"/>
    <lineage>
        <taxon>Eukaryota</taxon>
        <taxon>Fungi</taxon>
        <taxon>Fungi incertae sedis</taxon>
        <taxon>Mucoromycota</taxon>
        <taxon>Mucoromycotina</taxon>
        <taxon>Mucoromycetes</taxon>
        <taxon>Mucorales</taxon>
        <taxon>Phycomycetaceae</taxon>
        <taxon>Phycomyces</taxon>
    </lineage>
</organism>
<dbReference type="InterPro" id="IPR056690">
    <property type="entry name" value="DUF7788"/>
</dbReference>
<evidence type="ECO:0000259" key="1">
    <source>
        <dbReference type="Pfam" id="PF11443"/>
    </source>
</evidence>
<comment type="caution">
    <text evidence="3">The sequence shown here is derived from an EMBL/GenBank/DDBJ whole genome shotgun (WGS) entry which is preliminary data.</text>
</comment>
<feature type="domain" description="DUF7788" evidence="2">
    <location>
        <begin position="541"/>
        <end position="774"/>
    </location>
</feature>
<dbReference type="PANTHER" id="PTHR31373">
    <property type="entry name" value="OS06G0652100 PROTEIN"/>
    <property type="match status" value="1"/>
</dbReference>
<dbReference type="Gene3D" id="3.40.50.410">
    <property type="entry name" value="von Willebrand factor, type A domain"/>
    <property type="match status" value="1"/>
</dbReference>
<dbReference type="EMBL" id="JBCLYO010000001">
    <property type="protein sequence ID" value="KAL0098121.1"/>
    <property type="molecule type" value="Genomic_DNA"/>
</dbReference>
<dbReference type="Pfam" id="PF25043">
    <property type="entry name" value="DUF7788"/>
    <property type="match status" value="1"/>
</dbReference>
<accession>A0ABR3BHC8</accession>
<feature type="domain" description="DUF2828" evidence="1">
    <location>
        <begin position="65"/>
        <end position="530"/>
    </location>
</feature>